<evidence type="ECO:0000313" key="1">
    <source>
        <dbReference type="EMBL" id="MEQ2304999.1"/>
    </source>
</evidence>
<dbReference type="Proteomes" id="UP001469553">
    <property type="component" value="Unassembled WGS sequence"/>
</dbReference>
<proteinExistence type="predicted"/>
<comment type="caution">
    <text evidence="1">The sequence shown here is derived from an EMBL/GenBank/DDBJ whole genome shotgun (WGS) entry which is preliminary data.</text>
</comment>
<accession>A0ABV0ZGK8</accession>
<protein>
    <submittedName>
        <fullName evidence="1">Uncharacterized protein</fullName>
    </submittedName>
</protein>
<reference evidence="1 2" key="1">
    <citation type="submission" date="2021-06" db="EMBL/GenBank/DDBJ databases">
        <authorList>
            <person name="Palmer J.M."/>
        </authorList>
    </citation>
    <scope>NUCLEOTIDE SEQUENCE [LARGE SCALE GENOMIC DNA]</scope>
    <source>
        <strain evidence="1 2">AS_MEX2019</strain>
        <tissue evidence="1">Muscle</tissue>
    </source>
</reference>
<dbReference type="EMBL" id="JAHRIP010060821">
    <property type="protein sequence ID" value="MEQ2304999.1"/>
    <property type="molecule type" value="Genomic_DNA"/>
</dbReference>
<name>A0ABV0ZGK8_9TELE</name>
<sequence length="86" mass="9422">MFLGWPGNALGFPLTSWPKWLGRGKSESPCLGYCLRPDPGKAEDNGWMVGNGALVRVEGIMNCSKYQSVLAQNVQPSVRKLKRISA</sequence>
<gene>
    <name evidence="1" type="ORF">AMECASPLE_033020</name>
</gene>
<keyword evidence="2" id="KW-1185">Reference proteome</keyword>
<organism evidence="1 2">
    <name type="scientific">Ameca splendens</name>
    <dbReference type="NCBI Taxonomy" id="208324"/>
    <lineage>
        <taxon>Eukaryota</taxon>
        <taxon>Metazoa</taxon>
        <taxon>Chordata</taxon>
        <taxon>Craniata</taxon>
        <taxon>Vertebrata</taxon>
        <taxon>Euteleostomi</taxon>
        <taxon>Actinopterygii</taxon>
        <taxon>Neopterygii</taxon>
        <taxon>Teleostei</taxon>
        <taxon>Neoteleostei</taxon>
        <taxon>Acanthomorphata</taxon>
        <taxon>Ovalentaria</taxon>
        <taxon>Atherinomorphae</taxon>
        <taxon>Cyprinodontiformes</taxon>
        <taxon>Goodeidae</taxon>
        <taxon>Ameca</taxon>
    </lineage>
</organism>
<evidence type="ECO:0000313" key="2">
    <source>
        <dbReference type="Proteomes" id="UP001469553"/>
    </source>
</evidence>